<name>A0A1G7G4T8_9BACT</name>
<gene>
    <name evidence="1" type="ORF">SAMN05444167_0550</name>
</gene>
<reference evidence="1 2" key="1">
    <citation type="submission" date="2016-10" db="EMBL/GenBank/DDBJ databases">
        <authorList>
            <person name="de Groot N.N."/>
        </authorList>
    </citation>
    <scope>NUCLEOTIDE SEQUENCE [LARGE SCALE GENOMIC DNA]</scope>
    <source>
        <strain evidence="1 2">GAS232</strain>
    </source>
</reference>
<dbReference type="Proteomes" id="UP000182427">
    <property type="component" value="Chromosome I"/>
</dbReference>
<protein>
    <submittedName>
        <fullName evidence="1">Uncharacterized protein</fullName>
    </submittedName>
</protein>
<dbReference type="AlphaFoldDB" id="A0A1G7G4T8"/>
<keyword evidence="2" id="KW-1185">Reference proteome</keyword>
<accession>A0A1G7G4T8</accession>
<evidence type="ECO:0000313" key="1">
    <source>
        <dbReference type="EMBL" id="SDE83120.1"/>
    </source>
</evidence>
<proteinExistence type="predicted"/>
<sequence length="93" mass="10820">MAQRYTVLIQREDSDRYHATASTTDARVVRFRWRGNLKALHTLVDDLYYVPGVPSLTQYQRVMASLSKHSQYSSPATFDEDALRQAEFLEIEH</sequence>
<organism evidence="1 2">
    <name type="scientific">Terriglobus roseus</name>
    <dbReference type="NCBI Taxonomy" id="392734"/>
    <lineage>
        <taxon>Bacteria</taxon>
        <taxon>Pseudomonadati</taxon>
        <taxon>Acidobacteriota</taxon>
        <taxon>Terriglobia</taxon>
        <taxon>Terriglobales</taxon>
        <taxon>Acidobacteriaceae</taxon>
        <taxon>Terriglobus</taxon>
    </lineage>
</organism>
<dbReference type="EMBL" id="LT629690">
    <property type="protein sequence ID" value="SDE83120.1"/>
    <property type="molecule type" value="Genomic_DNA"/>
</dbReference>
<evidence type="ECO:0000313" key="2">
    <source>
        <dbReference type="Proteomes" id="UP000182427"/>
    </source>
</evidence>